<sequence length="85" mass="9603">GKTLIFYLRLSEESNYDPNTTELVSFEVGAEDEGGGRLTSIREIVSKYNYRQVVPKEFTVYIAGDGKTITIGQLDARSIKRIDIR</sequence>
<accession>A4N6R2</accession>
<organism evidence="1 2">
    <name type="scientific">Haemophilus influenzae R3021</name>
    <dbReference type="NCBI Taxonomy" id="375432"/>
    <lineage>
        <taxon>Bacteria</taxon>
        <taxon>Pseudomonadati</taxon>
        <taxon>Pseudomonadota</taxon>
        <taxon>Gammaproteobacteria</taxon>
        <taxon>Pasteurellales</taxon>
        <taxon>Pasteurellaceae</taxon>
        <taxon>Haemophilus</taxon>
    </lineage>
</organism>
<gene>
    <name evidence="1" type="ORF">CGSHi22421_06698</name>
</gene>
<proteinExistence type="predicted"/>
<dbReference type="EMBL" id="AAZE01000024">
    <property type="protein sequence ID" value="EDJ90112.1"/>
    <property type="molecule type" value="Genomic_DNA"/>
</dbReference>
<dbReference type="AlphaFoldDB" id="A4N6R2"/>
<name>A4N6R2_HAEIF</name>
<reference evidence="1 2" key="1">
    <citation type="journal article" date="2007" name="Genome Biol.">
        <title>Characterization and modeling of the Haemophilus influenzae core and supragenomes based on the complete genomic sequences of Rd and 12 clinical nontypeable strains.</title>
        <authorList>
            <person name="Hogg J.S."/>
            <person name="Hu F.Z."/>
            <person name="Janto B."/>
            <person name="Boissy R."/>
            <person name="Hayes J."/>
            <person name="Keefe R."/>
            <person name="Post J.C."/>
            <person name="Ehrlich G.D."/>
        </authorList>
    </citation>
    <scope>NUCLEOTIDE SEQUENCE [LARGE SCALE GENOMIC DNA]</scope>
    <source>
        <strain evidence="1 2">R3021</strain>
    </source>
</reference>
<feature type="non-terminal residue" evidence="1">
    <location>
        <position position="1"/>
    </location>
</feature>
<evidence type="ECO:0000313" key="2">
    <source>
        <dbReference type="Proteomes" id="UP000003798"/>
    </source>
</evidence>
<protein>
    <submittedName>
        <fullName evidence="1">Probable tail fiber protein</fullName>
    </submittedName>
</protein>
<dbReference type="Proteomes" id="UP000003798">
    <property type="component" value="Unassembled WGS sequence"/>
</dbReference>
<evidence type="ECO:0000313" key="1">
    <source>
        <dbReference type="EMBL" id="EDJ90112.1"/>
    </source>
</evidence>